<reference evidence="2 3" key="1">
    <citation type="journal article" date="2010" name="Stand. Genomic Sci.">
        <title>Complete genome sequence of Spirochaeta smaragdinae type strain (SEBR 4228).</title>
        <authorList>
            <person name="Mavromatis K."/>
            <person name="Yasawong M."/>
            <person name="Chertkov O."/>
            <person name="Lapidus A."/>
            <person name="Lucas S."/>
            <person name="Nolan M."/>
            <person name="Del Rio T.G."/>
            <person name="Tice H."/>
            <person name="Cheng J.F."/>
            <person name="Pitluck S."/>
            <person name="Liolios K."/>
            <person name="Ivanova N."/>
            <person name="Tapia R."/>
            <person name="Han C."/>
            <person name="Bruce D."/>
            <person name="Goodwin L."/>
            <person name="Pati A."/>
            <person name="Chen A."/>
            <person name="Palaniappan K."/>
            <person name="Land M."/>
            <person name="Hauser L."/>
            <person name="Chang Y.J."/>
            <person name="Jeffries C.D."/>
            <person name="Detter J.C."/>
            <person name="Rohde M."/>
            <person name="Brambilla E."/>
            <person name="Spring S."/>
            <person name="Goker M."/>
            <person name="Sikorski J."/>
            <person name="Woyke T."/>
            <person name="Bristow J."/>
            <person name="Eisen J.A."/>
            <person name="Markowitz V."/>
            <person name="Hugenholtz P."/>
            <person name="Klenk H.P."/>
            <person name="Kyrpides N.C."/>
        </authorList>
    </citation>
    <scope>NUCLEOTIDE SEQUENCE [LARGE SCALE GENOMIC DNA]</scope>
    <source>
        <strain evidence="3">DSM 11293 / JCM 15392 / SEBR 4228</strain>
    </source>
</reference>
<dbReference type="EMBL" id="CP002116">
    <property type="protein sequence ID" value="ADK81668.1"/>
    <property type="molecule type" value="Genomic_DNA"/>
</dbReference>
<keyword evidence="3" id="KW-1185">Reference proteome</keyword>
<proteinExistence type="predicted"/>
<organism evidence="2 3">
    <name type="scientific">Sediminispirochaeta smaragdinae (strain DSM 11293 / JCM 15392 / SEBR 4228)</name>
    <name type="common">Spirochaeta smaragdinae</name>
    <dbReference type="NCBI Taxonomy" id="573413"/>
    <lineage>
        <taxon>Bacteria</taxon>
        <taxon>Pseudomonadati</taxon>
        <taxon>Spirochaetota</taxon>
        <taxon>Spirochaetia</taxon>
        <taxon>Spirochaetales</taxon>
        <taxon>Spirochaetaceae</taxon>
        <taxon>Sediminispirochaeta</taxon>
    </lineage>
</organism>
<feature type="domain" description="Cyclophilin TM1367-like" evidence="1">
    <location>
        <begin position="1"/>
        <end position="120"/>
    </location>
</feature>
<dbReference type="InterPro" id="IPR025658">
    <property type="entry name" value="Cyclophilin_TM1367"/>
</dbReference>
<dbReference type="InterPro" id="IPR029000">
    <property type="entry name" value="Cyclophilin-like_dom_sf"/>
</dbReference>
<dbReference type="Gene3D" id="2.40.100.20">
    <property type="match status" value="1"/>
</dbReference>
<dbReference type="Proteomes" id="UP000002318">
    <property type="component" value="Chromosome"/>
</dbReference>
<dbReference type="KEGG" id="ssm:Spirs_2558"/>
<dbReference type="OrthoDB" id="5298378at2"/>
<dbReference type="HOGENOM" id="CLU_144084_1_0_12"/>
<dbReference type="RefSeq" id="WP_013255130.1">
    <property type="nucleotide sequence ID" value="NC_014364.1"/>
</dbReference>
<dbReference type="AlphaFoldDB" id="E1R4C7"/>
<dbReference type="eggNOG" id="COG2164">
    <property type="taxonomic scope" value="Bacteria"/>
</dbReference>
<gene>
    <name evidence="2" type="ordered locus">Spirs_2558</name>
</gene>
<evidence type="ECO:0000313" key="2">
    <source>
        <dbReference type="EMBL" id="ADK81668.1"/>
    </source>
</evidence>
<dbReference type="STRING" id="573413.Spirs_2558"/>
<name>E1R4C7_SEDSS</name>
<protein>
    <recommendedName>
        <fullName evidence="1">Cyclophilin TM1367-like domain-containing protein</fullName>
    </recommendedName>
</protein>
<dbReference type="Pfam" id="PF04126">
    <property type="entry name" value="Cyclophil_like"/>
    <property type="match status" value="1"/>
</dbReference>
<evidence type="ECO:0000313" key="3">
    <source>
        <dbReference type="Proteomes" id="UP000002318"/>
    </source>
</evidence>
<sequence length="122" mass="13520">MEIKLIIENEEFSGRLYDNPTGRKIAEMLPLIIRMSRWGDEYYGSIGARFPLADDATDEMKVGELAYWPSGSAFCIFFGPTPVSHGNEPRMASEGNPFGMLKGDVSPLKKMGGSISVRVEKI</sequence>
<accession>E1R4C7</accession>
<evidence type="ECO:0000259" key="1">
    <source>
        <dbReference type="Pfam" id="PF04126"/>
    </source>
</evidence>
<dbReference type="SUPFAM" id="SSF50891">
    <property type="entry name" value="Cyclophilin-like"/>
    <property type="match status" value="1"/>
</dbReference>